<evidence type="ECO:0000256" key="5">
    <source>
        <dbReference type="ARBA" id="ARBA00022989"/>
    </source>
</evidence>
<evidence type="ECO:0000256" key="6">
    <source>
        <dbReference type="ARBA" id="ARBA00023136"/>
    </source>
</evidence>
<keyword evidence="9" id="KW-1185">Reference proteome</keyword>
<dbReference type="PANTHER" id="PTHR33452">
    <property type="entry name" value="OXIDOREDUCTASE CATD-RELATED"/>
    <property type="match status" value="1"/>
</dbReference>
<reference evidence="8 9" key="1">
    <citation type="submission" date="2018-06" db="EMBL/GenBank/DDBJ databases">
        <title>Three novel Pseudomonas species isolated from symptomatic oak.</title>
        <authorList>
            <person name="Bueno-Gonzalez V."/>
            <person name="Brady C."/>
        </authorList>
    </citation>
    <scope>NUCLEOTIDE SEQUENCE [LARGE SCALE GENOMIC DNA]</scope>
    <source>
        <strain evidence="8 9">P9A</strain>
    </source>
</reference>
<dbReference type="PANTHER" id="PTHR33452:SF7">
    <property type="entry name" value="DOXX FAMILY PROTEIN"/>
    <property type="match status" value="1"/>
</dbReference>
<protein>
    <submittedName>
        <fullName evidence="8">DoxX family protein</fullName>
    </submittedName>
</protein>
<evidence type="ECO:0000313" key="8">
    <source>
        <dbReference type="EMBL" id="TBU79798.1"/>
    </source>
</evidence>
<dbReference type="EMBL" id="QJUI01000009">
    <property type="protein sequence ID" value="TBU79798.1"/>
    <property type="molecule type" value="Genomic_DNA"/>
</dbReference>
<comment type="caution">
    <text evidence="8">The sequence shown here is derived from an EMBL/GenBank/DDBJ whole genome shotgun (WGS) entry which is preliminary data.</text>
</comment>
<evidence type="ECO:0000256" key="4">
    <source>
        <dbReference type="ARBA" id="ARBA00022692"/>
    </source>
</evidence>
<evidence type="ECO:0000313" key="9">
    <source>
        <dbReference type="Proteomes" id="UP000292302"/>
    </source>
</evidence>
<dbReference type="AlphaFoldDB" id="A0A4V2KAR4"/>
<evidence type="ECO:0000256" key="2">
    <source>
        <dbReference type="ARBA" id="ARBA00006679"/>
    </source>
</evidence>
<dbReference type="Pfam" id="PF07681">
    <property type="entry name" value="DoxX"/>
    <property type="match status" value="1"/>
</dbReference>
<keyword evidence="4 7" id="KW-0812">Transmembrane</keyword>
<keyword evidence="5 7" id="KW-1133">Transmembrane helix</keyword>
<organism evidence="8 9">
    <name type="scientific">Phytopseudomonas daroniae</name>
    <dbReference type="NCBI Taxonomy" id="2487519"/>
    <lineage>
        <taxon>Bacteria</taxon>
        <taxon>Pseudomonadati</taxon>
        <taxon>Pseudomonadota</taxon>
        <taxon>Gammaproteobacteria</taxon>
        <taxon>Pseudomonadales</taxon>
        <taxon>Pseudomonadaceae</taxon>
        <taxon>Phytopseudomonas</taxon>
    </lineage>
</organism>
<dbReference type="InterPro" id="IPR032808">
    <property type="entry name" value="DoxX"/>
</dbReference>
<keyword evidence="3" id="KW-1003">Cell membrane</keyword>
<sequence>MYTTLSTALTGLYQQLDRIGSWIAPLSLRVLLAWEFFEAGLEKWNGTNWFASIQGAFPFPFNHLPSTLNWELSMWAELLCALALLVGLGTRFSALILIVVTLVATAAVHWPADWSSLSELAQGYAITNKGHGNFKLPVIYLAMLLPLLFSGAGKLSLDALVQRIWRR</sequence>
<gene>
    <name evidence="8" type="ORF">DNK06_11995</name>
</gene>
<evidence type="ECO:0000256" key="1">
    <source>
        <dbReference type="ARBA" id="ARBA00004651"/>
    </source>
</evidence>
<proteinExistence type="inferred from homology"/>
<comment type="similarity">
    <text evidence="2">Belongs to the DoxX family.</text>
</comment>
<dbReference type="OrthoDB" id="5689076at2"/>
<evidence type="ECO:0000256" key="3">
    <source>
        <dbReference type="ARBA" id="ARBA00022475"/>
    </source>
</evidence>
<accession>A0A4V2KAR4</accession>
<name>A0A4V2KAR4_9GAMM</name>
<evidence type="ECO:0000256" key="7">
    <source>
        <dbReference type="SAM" id="Phobius"/>
    </source>
</evidence>
<dbReference type="Proteomes" id="UP000292302">
    <property type="component" value="Unassembled WGS sequence"/>
</dbReference>
<dbReference type="RefSeq" id="WP_131180249.1">
    <property type="nucleotide sequence ID" value="NZ_QJUI01000009.1"/>
</dbReference>
<dbReference type="GO" id="GO:0005886">
    <property type="term" value="C:plasma membrane"/>
    <property type="evidence" value="ECO:0007669"/>
    <property type="project" value="UniProtKB-SubCell"/>
</dbReference>
<dbReference type="InterPro" id="IPR051907">
    <property type="entry name" value="DoxX-like_oxidoreductase"/>
</dbReference>
<keyword evidence="6 7" id="KW-0472">Membrane</keyword>
<comment type="subcellular location">
    <subcellularLocation>
        <location evidence="1">Cell membrane</location>
        <topology evidence="1">Multi-pass membrane protein</topology>
    </subcellularLocation>
</comment>
<feature type="transmembrane region" description="Helical" evidence="7">
    <location>
        <begin position="138"/>
        <end position="157"/>
    </location>
</feature>